<accession>A0A0C2Y063</accession>
<feature type="signal peptide" evidence="1">
    <location>
        <begin position="1"/>
        <end position="17"/>
    </location>
</feature>
<feature type="chain" id="PRO_5002159195" evidence="1">
    <location>
        <begin position="18"/>
        <end position="117"/>
    </location>
</feature>
<protein>
    <submittedName>
        <fullName evidence="2">Uncharacterized protein</fullName>
    </submittedName>
</protein>
<organism evidence="2 3">
    <name type="scientific">Hebeloma cylindrosporum</name>
    <dbReference type="NCBI Taxonomy" id="76867"/>
    <lineage>
        <taxon>Eukaryota</taxon>
        <taxon>Fungi</taxon>
        <taxon>Dikarya</taxon>
        <taxon>Basidiomycota</taxon>
        <taxon>Agaricomycotina</taxon>
        <taxon>Agaricomycetes</taxon>
        <taxon>Agaricomycetidae</taxon>
        <taxon>Agaricales</taxon>
        <taxon>Agaricineae</taxon>
        <taxon>Hymenogastraceae</taxon>
        <taxon>Hebeloma</taxon>
    </lineage>
</organism>
<dbReference type="AlphaFoldDB" id="A0A0C2Y063"/>
<reference evidence="2 3" key="1">
    <citation type="submission" date="2014-04" db="EMBL/GenBank/DDBJ databases">
        <authorList>
            <consortium name="DOE Joint Genome Institute"/>
            <person name="Kuo A."/>
            <person name="Gay G."/>
            <person name="Dore J."/>
            <person name="Kohler A."/>
            <person name="Nagy L.G."/>
            <person name="Floudas D."/>
            <person name="Copeland A."/>
            <person name="Barry K.W."/>
            <person name="Cichocki N."/>
            <person name="Veneault-Fourrey C."/>
            <person name="LaButti K."/>
            <person name="Lindquist E.A."/>
            <person name="Lipzen A."/>
            <person name="Lundell T."/>
            <person name="Morin E."/>
            <person name="Murat C."/>
            <person name="Sun H."/>
            <person name="Tunlid A."/>
            <person name="Henrissat B."/>
            <person name="Grigoriev I.V."/>
            <person name="Hibbett D.S."/>
            <person name="Martin F."/>
            <person name="Nordberg H.P."/>
            <person name="Cantor M.N."/>
            <person name="Hua S.X."/>
        </authorList>
    </citation>
    <scope>NUCLEOTIDE SEQUENCE [LARGE SCALE GENOMIC DNA]</scope>
    <source>
        <strain evidence="3">h7</strain>
    </source>
</reference>
<dbReference type="HOGENOM" id="CLU_2085124_0_0_1"/>
<proteinExistence type="predicted"/>
<keyword evidence="3" id="KW-1185">Reference proteome</keyword>
<evidence type="ECO:0000313" key="3">
    <source>
        <dbReference type="Proteomes" id="UP000053424"/>
    </source>
</evidence>
<dbReference type="EMBL" id="KN831776">
    <property type="protein sequence ID" value="KIM43238.1"/>
    <property type="molecule type" value="Genomic_DNA"/>
</dbReference>
<name>A0A0C2Y063_HEBCY</name>
<gene>
    <name evidence="2" type="ORF">M413DRAFT_399033</name>
</gene>
<evidence type="ECO:0000313" key="2">
    <source>
        <dbReference type="EMBL" id="KIM43238.1"/>
    </source>
</evidence>
<dbReference type="Proteomes" id="UP000053424">
    <property type="component" value="Unassembled WGS sequence"/>
</dbReference>
<evidence type="ECO:0000256" key="1">
    <source>
        <dbReference type="SAM" id="SignalP"/>
    </source>
</evidence>
<reference evidence="3" key="2">
    <citation type="submission" date="2015-01" db="EMBL/GenBank/DDBJ databases">
        <title>Evolutionary Origins and Diversification of the Mycorrhizal Mutualists.</title>
        <authorList>
            <consortium name="DOE Joint Genome Institute"/>
            <consortium name="Mycorrhizal Genomics Consortium"/>
            <person name="Kohler A."/>
            <person name="Kuo A."/>
            <person name="Nagy L.G."/>
            <person name="Floudas D."/>
            <person name="Copeland A."/>
            <person name="Barry K.W."/>
            <person name="Cichocki N."/>
            <person name="Veneault-Fourrey C."/>
            <person name="LaButti K."/>
            <person name="Lindquist E.A."/>
            <person name="Lipzen A."/>
            <person name="Lundell T."/>
            <person name="Morin E."/>
            <person name="Murat C."/>
            <person name="Riley R."/>
            <person name="Ohm R."/>
            <person name="Sun H."/>
            <person name="Tunlid A."/>
            <person name="Henrissat B."/>
            <person name="Grigoriev I.V."/>
            <person name="Hibbett D.S."/>
            <person name="Martin F."/>
        </authorList>
    </citation>
    <scope>NUCLEOTIDE SEQUENCE [LARGE SCALE GENOMIC DNA]</scope>
    <source>
        <strain evidence="3">h7</strain>
    </source>
</reference>
<keyword evidence="1" id="KW-0732">Signal</keyword>
<sequence>MRWLFSWSSCSLLTTYAEDLKSYKPGGLHPVHIGDMFSKCPGSDLVRGNNISLTWALTMAKLLMEEEFIVGSRFIQTAVWSLLHPCLLLCTIMDRTLNWKCSSPQLIQIDCALQHRP</sequence>